<dbReference type="SUPFAM" id="SSF54106">
    <property type="entry name" value="LysM domain"/>
    <property type="match status" value="2"/>
</dbReference>
<dbReference type="EMBL" id="BARS01040858">
    <property type="protein sequence ID" value="GAG40103.1"/>
    <property type="molecule type" value="Genomic_DNA"/>
</dbReference>
<feature type="non-terminal residue" evidence="3">
    <location>
        <position position="227"/>
    </location>
</feature>
<reference evidence="3" key="1">
    <citation type="journal article" date="2014" name="Front. Microbiol.">
        <title>High frequency of phylogenetically diverse reductive dehalogenase-homologous genes in deep subseafloor sedimentary metagenomes.</title>
        <authorList>
            <person name="Kawai M."/>
            <person name="Futagami T."/>
            <person name="Toyoda A."/>
            <person name="Takaki Y."/>
            <person name="Nishi S."/>
            <person name="Hori S."/>
            <person name="Arai W."/>
            <person name="Tsubouchi T."/>
            <person name="Morono Y."/>
            <person name="Uchiyama I."/>
            <person name="Ito T."/>
            <person name="Fujiyama A."/>
            <person name="Inagaki F."/>
            <person name="Takami H."/>
        </authorList>
    </citation>
    <scope>NUCLEOTIDE SEQUENCE</scope>
    <source>
        <strain evidence="3">Expedition CK06-06</strain>
    </source>
</reference>
<dbReference type="CDD" id="cd00118">
    <property type="entry name" value="LysM"/>
    <property type="match status" value="2"/>
</dbReference>
<dbReference type="SMART" id="SM00257">
    <property type="entry name" value="LysM"/>
    <property type="match status" value="2"/>
</dbReference>
<dbReference type="InterPro" id="IPR018392">
    <property type="entry name" value="LysM"/>
</dbReference>
<dbReference type="InterPro" id="IPR036779">
    <property type="entry name" value="LysM_dom_sf"/>
</dbReference>
<name>X0XU07_9ZZZZ</name>
<sequence length="227" mass="23847">MVQAGDTLSSIAWRFGVTVDHMLVANGLTDADLILTGQQLVVPIASSPDEPAITPGENETASGSQPLSQVYVVQPGDTLFAIATQFGLTVSEVMLTNDITDPDWLSVGQLLTIPPAGRPPSYPAPFAAVQLSPAPVVQGQTLVVRVDLDEPATLSGEFDSRPFHFVGDRTGGWALVGIHALQPTGVYPLILRASLSYGPQVTATVNVAVGAGVFDTEYISVPPDRED</sequence>
<organism evidence="3">
    <name type="scientific">marine sediment metagenome</name>
    <dbReference type="NCBI Taxonomy" id="412755"/>
    <lineage>
        <taxon>unclassified sequences</taxon>
        <taxon>metagenomes</taxon>
        <taxon>ecological metagenomes</taxon>
    </lineage>
</organism>
<dbReference type="GO" id="GO:0008932">
    <property type="term" value="F:lytic endotransglycosylase activity"/>
    <property type="evidence" value="ECO:0007669"/>
    <property type="project" value="TreeGrafter"/>
</dbReference>
<feature type="domain" description="LysM" evidence="2">
    <location>
        <begin position="1"/>
        <end position="42"/>
    </location>
</feature>
<dbReference type="PROSITE" id="PS51782">
    <property type="entry name" value="LYSM"/>
    <property type="match status" value="2"/>
</dbReference>
<accession>X0XU07</accession>
<dbReference type="Gene3D" id="3.10.350.10">
    <property type="entry name" value="LysM domain"/>
    <property type="match status" value="2"/>
</dbReference>
<dbReference type="AlphaFoldDB" id="X0XU07"/>
<gene>
    <name evidence="3" type="ORF">S01H1_62227</name>
</gene>
<feature type="compositionally biased region" description="Polar residues" evidence="1">
    <location>
        <begin position="57"/>
        <end position="66"/>
    </location>
</feature>
<comment type="caution">
    <text evidence="3">The sequence shown here is derived from an EMBL/GenBank/DDBJ whole genome shotgun (WGS) entry which is preliminary data.</text>
</comment>
<evidence type="ECO:0000256" key="1">
    <source>
        <dbReference type="SAM" id="MobiDB-lite"/>
    </source>
</evidence>
<feature type="domain" description="LysM" evidence="2">
    <location>
        <begin position="69"/>
        <end position="113"/>
    </location>
</feature>
<dbReference type="PANTHER" id="PTHR33734:SF22">
    <property type="entry name" value="MEMBRANE-BOUND LYTIC MUREIN TRANSGLYCOSYLASE D"/>
    <property type="match status" value="1"/>
</dbReference>
<feature type="region of interest" description="Disordered" evidence="1">
    <location>
        <begin position="46"/>
        <end position="66"/>
    </location>
</feature>
<evidence type="ECO:0000259" key="2">
    <source>
        <dbReference type="PROSITE" id="PS51782"/>
    </source>
</evidence>
<dbReference type="PANTHER" id="PTHR33734">
    <property type="entry name" value="LYSM DOMAIN-CONTAINING GPI-ANCHORED PROTEIN 2"/>
    <property type="match status" value="1"/>
</dbReference>
<dbReference type="Pfam" id="PF01476">
    <property type="entry name" value="LysM"/>
    <property type="match status" value="2"/>
</dbReference>
<evidence type="ECO:0000313" key="3">
    <source>
        <dbReference type="EMBL" id="GAG40103.1"/>
    </source>
</evidence>
<protein>
    <recommendedName>
        <fullName evidence="2">LysM domain-containing protein</fullName>
    </recommendedName>
</protein>
<proteinExistence type="predicted"/>